<reference evidence="2 3" key="1">
    <citation type="submission" date="2017-07" db="EMBL/GenBank/DDBJ databases">
        <title>Leptospira spp. isolated from tropical soils.</title>
        <authorList>
            <person name="Thibeaux R."/>
            <person name="Iraola G."/>
            <person name="Ferres I."/>
            <person name="Bierque E."/>
            <person name="Girault D."/>
            <person name="Soupe-Gilbert M.-E."/>
            <person name="Picardeau M."/>
            <person name="Goarant C."/>
        </authorList>
    </citation>
    <scope>NUCLEOTIDE SEQUENCE [LARGE SCALE GENOMIC DNA]</scope>
    <source>
        <strain evidence="2 3">FH1-B-B1</strain>
    </source>
</reference>
<accession>A0A2M9ZI84</accession>
<comment type="caution">
    <text evidence="2">The sequence shown here is derived from an EMBL/GenBank/DDBJ whole genome shotgun (WGS) entry which is preliminary data.</text>
</comment>
<protein>
    <submittedName>
        <fullName evidence="2">Uncharacterized protein</fullName>
    </submittedName>
</protein>
<feature type="region of interest" description="Disordered" evidence="1">
    <location>
        <begin position="108"/>
        <end position="141"/>
    </location>
</feature>
<evidence type="ECO:0000313" key="3">
    <source>
        <dbReference type="Proteomes" id="UP000231990"/>
    </source>
</evidence>
<dbReference type="Proteomes" id="UP000231990">
    <property type="component" value="Unassembled WGS sequence"/>
</dbReference>
<dbReference type="EMBL" id="NPDZ01000022">
    <property type="protein sequence ID" value="PJZ71721.1"/>
    <property type="molecule type" value="Genomic_DNA"/>
</dbReference>
<proteinExistence type="predicted"/>
<dbReference type="RefSeq" id="WP_100715479.1">
    <property type="nucleotide sequence ID" value="NZ_NPDY01000034.1"/>
</dbReference>
<evidence type="ECO:0000256" key="1">
    <source>
        <dbReference type="SAM" id="MobiDB-lite"/>
    </source>
</evidence>
<name>A0A2M9ZI84_9LEPT</name>
<dbReference type="AlphaFoldDB" id="A0A2M9ZI84"/>
<gene>
    <name evidence="2" type="ORF">CH373_18000</name>
</gene>
<dbReference type="OrthoDB" id="9898957at2"/>
<sequence>MNQKFILTLIIVMSMSVNNLPAQTIEDAQSLLSESKSKLRKVSSEVDLLAPKQKGEVHPKLVKIRKDCETGEDYVKYYKNYKGAVTILKKCMQDLDGISDQARKLASNLEKNPPKQPDVAPSTTTEPKKDESASKNQTQPSECKKGEFFVNASNPKDGVAGICAFFGKQPVDEKWKASHYCREKNPDSGLADKGGVNIAIILTTLEHNYTSHAYDQFWLDSSDDLWGAKLYPVSITRVPAHTSMFPLCIRTLFIKR</sequence>
<evidence type="ECO:0000313" key="2">
    <source>
        <dbReference type="EMBL" id="PJZ71721.1"/>
    </source>
</evidence>
<organism evidence="2 3">
    <name type="scientific">Leptospira perolatii</name>
    <dbReference type="NCBI Taxonomy" id="2023191"/>
    <lineage>
        <taxon>Bacteria</taxon>
        <taxon>Pseudomonadati</taxon>
        <taxon>Spirochaetota</taxon>
        <taxon>Spirochaetia</taxon>
        <taxon>Leptospirales</taxon>
        <taxon>Leptospiraceae</taxon>
        <taxon>Leptospira</taxon>
    </lineage>
</organism>